<dbReference type="RefSeq" id="WP_339666269.1">
    <property type="nucleotide sequence ID" value="NZ_CAXBOB010000142.1"/>
</dbReference>
<protein>
    <submittedName>
        <fullName evidence="2">Alkaline phosphatase D</fullName>
    </submittedName>
</protein>
<evidence type="ECO:0000313" key="3">
    <source>
        <dbReference type="Proteomes" id="UP000190339"/>
    </source>
</evidence>
<dbReference type="InterPro" id="IPR018946">
    <property type="entry name" value="PhoD-like_MPP"/>
</dbReference>
<dbReference type="SUPFAM" id="SSF56300">
    <property type="entry name" value="Metallo-dependent phosphatases"/>
    <property type="match status" value="1"/>
</dbReference>
<dbReference type="CDD" id="cd07389">
    <property type="entry name" value="MPP_PhoD"/>
    <property type="match status" value="1"/>
</dbReference>
<proteinExistence type="predicted"/>
<dbReference type="InterPro" id="IPR038607">
    <property type="entry name" value="PhoD-like_sf"/>
</dbReference>
<dbReference type="Gene3D" id="3.60.21.70">
    <property type="entry name" value="PhoD-like phosphatase"/>
    <property type="match status" value="1"/>
</dbReference>
<name>A0A1T5BLE3_9FLAO</name>
<sequence>MNKVESTDFVLAFGSCNRTDLPNLLWDDILNTKPNVWVWGGDNVYADTDDMEALRAMYTMQNENKEYKKLIKKTEIIGTWDDHDYGLNDGGVEFEAKAESQQEFLNFMNVSTDSPLREQEGVYSSKKYDLEKGSINIIVLDTRYFRTAITLDTETDKRVKPNEYGMGTVLGEIQWTWLEKQLNQSNADFNIIVSSVQVLSNEHGFEAWGNFPHEADRLEKLISSSKAEGVIILSGDRHISEFSQTQIDGMNYPLIDFTSSGLTHAYKGFTGEPNPYRVGDVVFTESFGTLEFDFSSKKVDFKIIGNNGVVLQKLEQSYQ</sequence>
<dbReference type="PANTHER" id="PTHR33987">
    <property type="entry name" value="CALCINEURIN-LIKE METALLO-PHOSPHOESTERASE SUPERFAMILY PROTEIN"/>
    <property type="match status" value="1"/>
</dbReference>
<dbReference type="EMBL" id="FUYL01000004">
    <property type="protein sequence ID" value="SKB47859.1"/>
    <property type="molecule type" value="Genomic_DNA"/>
</dbReference>
<accession>A0A1T5BLE3</accession>
<evidence type="ECO:0000259" key="1">
    <source>
        <dbReference type="Pfam" id="PF09423"/>
    </source>
</evidence>
<dbReference type="STRING" id="561365.SAMN05660866_01721"/>
<dbReference type="Proteomes" id="UP000190339">
    <property type="component" value="Unassembled WGS sequence"/>
</dbReference>
<dbReference type="InterPro" id="IPR029052">
    <property type="entry name" value="Metallo-depent_PP-like"/>
</dbReference>
<feature type="domain" description="PhoD-like phosphatase metallophosphatase" evidence="1">
    <location>
        <begin position="49"/>
        <end position="246"/>
    </location>
</feature>
<dbReference type="AlphaFoldDB" id="A0A1T5BLE3"/>
<gene>
    <name evidence="2" type="ORF">SAMN05660866_01721</name>
</gene>
<evidence type="ECO:0000313" key="2">
    <source>
        <dbReference type="EMBL" id="SKB47859.1"/>
    </source>
</evidence>
<reference evidence="3" key="1">
    <citation type="submission" date="2017-02" db="EMBL/GenBank/DDBJ databases">
        <authorList>
            <person name="Varghese N."/>
            <person name="Submissions S."/>
        </authorList>
    </citation>
    <scope>NUCLEOTIDE SEQUENCE [LARGE SCALE GENOMIC DNA]</scope>
    <source>
        <strain evidence="3">DSM 23546</strain>
    </source>
</reference>
<dbReference type="PANTHER" id="PTHR33987:SF1">
    <property type="entry name" value="CALCINEURIN-LIKE METALLO-PHOSPHOESTERASE SUPERFAMILY PROTEIN"/>
    <property type="match status" value="1"/>
</dbReference>
<organism evidence="2 3">
    <name type="scientific">Maribacter arcticus</name>
    <dbReference type="NCBI Taxonomy" id="561365"/>
    <lineage>
        <taxon>Bacteria</taxon>
        <taxon>Pseudomonadati</taxon>
        <taxon>Bacteroidota</taxon>
        <taxon>Flavobacteriia</taxon>
        <taxon>Flavobacteriales</taxon>
        <taxon>Flavobacteriaceae</taxon>
        <taxon>Maribacter</taxon>
    </lineage>
</organism>
<dbReference type="Pfam" id="PF09423">
    <property type="entry name" value="PhoD"/>
    <property type="match status" value="1"/>
</dbReference>
<keyword evidence="3" id="KW-1185">Reference proteome</keyword>